<feature type="region of interest" description="Disordered" evidence="1">
    <location>
        <begin position="278"/>
        <end position="299"/>
    </location>
</feature>
<dbReference type="EMBL" id="JBIMZQ010000060">
    <property type="protein sequence ID" value="KAL3657870.1"/>
    <property type="molecule type" value="Genomic_DNA"/>
</dbReference>
<feature type="compositionally biased region" description="Basic residues" evidence="1">
    <location>
        <begin position="555"/>
        <end position="567"/>
    </location>
</feature>
<sequence>MEAKTTRFLTQFSRAVFQQWTQTPEREQFWKDESFLHSTLEEAVAKLPRGKLKTHLARDLAPLVVQLASLLRELHVDYVQKQQDEAKETPLTHGALLNEELTELELTQAAAAPTADKQHRLAGILALDAGVDVAQHSADAHKQDAEQLVQLFSLIAARSYEGPLEQQHKRGLVLQRLAVAVHQKVKELPSNWSCSEGEKATKQVQQLRALLERVVVQDAVALAQVSGSAGSLTAPWTMFYRPEESKKLKQMAYDEEMAKIYGALLALAVYFPIDYDNEEETSDESSASEDEEEEQASAQKLQKQKQLSALVQAQLTTRQVLLAAQMRQRGVDQSGQWLVSVLAFLQSLSSPSTYLDEDEDEALDEQDRRALLDCLGQVYARAFSSVALFDQAKESAADEKVAAQDRALFEAVVCLRRAAHFMRVERKSSLPSVTTAMAHLAGVPLPASFVSWLDREQTASPKSVLEKVTQRLWKKCFDQNRMANILLNSTDVTTEELPLVQKSYVEYLQKMAEGNSDKPKTQTDANLAEAAEEGATVADGLFYVDNAGGEEKLSKSKKRRANKKKRASKSDAAEPSKRSRASSD</sequence>
<dbReference type="Proteomes" id="UP001632037">
    <property type="component" value="Unassembled WGS sequence"/>
</dbReference>
<name>A0ABD3ETP4_9STRA</name>
<accession>A0ABD3ETP4</accession>
<feature type="compositionally biased region" description="Basic and acidic residues" evidence="1">
    <location>
        <begin position="568"/>
        <end position="584"/>
    </location>
</feature>
<evidence type="ECO:0000313" key="3">
    <source>
        <dbReference type="Proteomes" id="UP001632037"/>
    </source>
</evidence>
<protein>
    <submittedName>
        <fullName evidence="2">Uncharacterized protein</fullName>
    </submittedName>
</protein>
<organism evidence="2 3">
    <name type="scientific">Phytophthora oleae</name>
    <dbReference type="NCBI Taxonomy" id="2107226"/>
    <lineage>
        <taxon>Eukaryota</taxon>
        <taxon>Sar</taxon>
        <taxon>Stramenopiles</taxon>
        <taxon>Oomycota</taxon>
        <taxon>Peronosporomycetes</taxon>
        <taxon>Peronosporales</taxon>
        <taxon>Peronosporaceae</taxon>
        <taxon>Phytophthora</taxon>
    </lineage>
</organism>
<feature type="compositionally biased region" description="Acidic residues" evidence="1">
    <location>
        <begin position="278"/>
        <end position="295"/>
    </location>
</feature>
<dbReference type="AlphaFoldDB" id="A0ABD3ETP4"/>
<keyword evidence="3" id="KW-1185">Reference proteome</keyword>
<comment type="caution">
    <text evidence="2">The sequence shown here is derived from an EMBL/GenBank/DDBJ whole genome shotgun (WGS) entry which is preliminary data.</text>
</comment>
<feature type="region of interest" description="Disordered" evidence="1">
    <location>
        <begin position="549"/>
        <end position="584"/>
    </location>
</feature>
<evidence type="ECO:0000256" key="1">
    <source>
        <dbReference type="SAM" id="MobiDB-lite"/>
    </source>
</evidence>
<reference evidence="2 3" key="1">
    <citation type="submission" date="2024-09" db="EMBL/GenBank/DDBJ databases">
        <title>Genome sequencing and assembly of Phytophthora oleae, isolate VK10A, causative agent of rot of olive drupes.</title>
        <authorList>
            <person name="Conti Taguali S."/>
            <person name="Riolo M."/>
            <person name="La Spada F."/>
            <person name="Cacciola S.O."/>
            <person name="Dionisio G."/>
        </authorList>
    </citation>
    <scope>NUCLEOTIDE SEQUENCE [LARGE SCALE GENOMIC DNA]</scope>
    <source>
        <strain evidence="2 3">VK10A</strain>
    </source>
</reference>
<proteinExistence type="predicted"/>
<gene>
    <name evidence="2" type="ORF">V7S43_017248</name>
</gene>
<evidence type="ECO:0000313" key="2">
    <source>
        <dbReference type="EMBL" id="KAL3657870.1"/>
    </source>
</evidence>